<comment type="caution">
    <text evidence="3">The sequence shown here is derived from an EMBL/GenBank/DDBJ whole genome shotgun (WGS) entry which is preliminary data.</text>
</comment>
<keyword evidence="3" id="KW-0418">Kinase</keyword>
<evidence type="ECO:0000313" key="3">
    <source>
        <dbReference type="EMBL" id="GGZ51433.1"/>
    </source>
</evidence>
<reference evidence="4" key="1">
    <citation type="journal article" date="2019" name="Int. J. Syst. Evol. Microbiol.">
        <title>The Global Catalogue of Microorganisms (GCM) 10K type strain sequencing project: providing services to taxonomists for standard genome sequencing and annotation.</title>
        <authorList>
            <consortium name="The Broad Institute Genomics Platform"/>
            <consortium name="The Broad Institute Genome Sequencing Center for Infectious Disease"/>
            <person name="Wu L."/>
            <person name="Ma J."/>
        </authorList>
    </citation>
    <scope>NUCLEOTIDE SEQUENCE [LARGE SCALE GENOMIC DNA]</scope>
    <source>
        <strain evidence="4">KCTC 12708</strain>
    </source>
</reference>
<feature type="transmembrane region" description="Helical" evidence="1">
    <location>
        <begin position="48"/>
        <end position="71"/>
    </location>
</feature>
<evidence type="ECO:0000256" key="1">
    <source>
        <dbReference type="SAM" id="Phobius"/>
    </source>
</evidence>
<dbReference type="Proteomes" id="UP000615593">
    <property type="component" value="Unassembled WGS sequence"/>
</dbReference>
<gene>
    <name evidence="3" type="ORF">GCM10008088_11580</name>
</gene>
<feature type="domain" description="2TM" evidence="2">
    <location>
        <begin position="12"/>
        <end position="91"/>
    </location>
</feature>
<evidence type="ECO:0000259" key="2">
    <source>
        <dbReference type="Pfam" id="PF13239"/>
    </source>
</evidence>
<proteinExistence type="predicted"/>
<keyword evidence="1" id="KW-0812">Transmembrane</keyword>
<organism evidence="3 4">
    <name type="scientific">Mesonia mobilis</name>
    <dbReference type="NCBI Taxonomy" id="369791"/>
    <lineage>
        <taxon>Bacteria</taxon>
        <taxon>Pseudomonadati</taxon>
        <taxon>Bacteroidota</taxon>
        <taxon>Flavobacteriia</taxon>
        <taxon>Flavobacteriales</taxon>
        <taxon>Flavobacteriaceae</taxon>
        <taxon>Mesonia</taxon>
    </lineage>
</organism>
<dbReference type="InterPro" id="IPR025698">
    <property type="entry name" value="2TM_dom"/>
</dbReference>
<dbReference type="Pfam" id="PF13239">
    <property type="entry name" value="2TM"/>
    <property type="match status" value="1"/>
</dbReference>
<dbReference type="EMBL" id="BMWY01000002">
    <property type="protein sequence ID" value="GGZ51433.1"/>
    <property type="molecule type" value="Genomic_DNA"/>
</dbReference>
<evidence type="ECO:0000313" key="4">
    <source>
        <dbReference type="Proteomes" id="UP000615593"/>
    </source>
</evidence>
<keyword evidence="1" id="KW-0472">Membrane</keyword>
<feature type="transmembrane region" description="Helical" evidence="1">
    <location>
        <begin position="23"/>
        <end position="42"/>
    </location>
</feature>
<keyword evidence="1" id="KW-1133">Transmembrane helix</keyword>
<name>A0ABQ3BQB9_9FLAO</name>
<protein>
    <submittedName>
        <fullName evidence="3">Histidine kinase</fullName>
    </submittedName>
</protein>
<sequence>MEMTNKEKRYFEAKKRVKDLRDFYVHLFIYIVINGLLAYLNFRNGFDTYPWMLWSLAGWGIGLLFNAAHAFRINPGFSKEWEERKIQQFLEEEENKQQRWE</sequence>
<accession>A0ABQ3BQB9</accession>
<keyword evidence="3" id="KW-0808">Transferase</keyword>
<dbReference type="GO" id="GO:0016301">
    <property type="term" value="F:kinase activity"/>
    <property type="evidence" value="ECO:0007669"/>
    <property type="project" value="UniProtKB-KW"/>
</dbReference>
<keyword evidence="4" id="KW-1185">Reference proteome</keyword>